<accession>A0ABQ8YH25</accession>
<feature type="region of interest" description="Disordered" evidence="2">
    <location>
        <begin position="86"/>
        <end position="107"/>
    </location>
</feature>
<dbReference type="CDD" id="cd00063">
    <property type="entry name" value="FN3"/>
    <property type="match status" value="2"/>
</dbReference>
<evidence type="ECO:0000256" key="4">
    <source>
        <dbReference type="SAM" id="SignalP"/>
    </source>
</evidence>
<evidence type="ECO:0000256" key="3">
    <source>
        <dbReference type="SAM" id="Phobius"/>
    </source>
</evidence>
<dbReference type="Pfam" id="PF07699">
    <property type="entry name" value="Ephrin_rec_like"/>
    <property type="match status" value="1"/>
</dbReference>
<feature type="region of interest" description="Disordered" evidence="2">
    <location>
        <begin position="1225"/>
        <end position="1256"/>
    </location>
</feature>
<keyword evidence="3" id="KW-1133">Transmembrane helix</keyword>
<keyword evidence="1" id="KW-0677">Repeat</keyword>
<dbReference type="InterPro" id="IPR003961">
    <property type="entry name" value="FN3_dom"/>
</dbReference>
<protein>
    <submittedName>
        <fullName evidence="7">Ovarian-specific serine/threonine-protein kinase lok-related</fullName>
    </submittedName>
</protein>
<dbReference type="InterPro" id="IPR050991">
    <property type="entry name" value="ECM_Regulatory_Proteins"/>
</dbReference>
<evidence type="ECO:0000256" key="2">
    <source>
        <dbReference type="SAM" id="MobiDB-lite"/>
    </source>
</evidence>
<proteinExistence type="predicted"/>
<dbReference type="InterPro" id="IPR013783">
    <property type="entry name" value="Ig-like_fold"/>
</dbReference>
<feature type="domain" description="Protein kinase" evidence="5">
    <location>
        <begin position="1180"/>
        <end position="1469"/>
    </location>
</feature>
<dbReference type="Pfam" id="PF00041">
    <property type="entry name" value="fn3"/>
    <property type="match status" value="2"/>
</dbReference>
<comment type="caution">
    <text evidence="7">The sequence shown here is derived from an EMBL/GenBank/DDBJ whole genome shotgun (WGS) entry which is preliminary data.</text>
</comment>
<dbReference type="InterPro" id="IPR000719">
    <property type="entry name" value="Prot_kinase_dom"/>
</dbReference>
<dbReference type="Pfam" id="PF00069">
    <property type="entry name" value="Pkinase"/>
    <property type="match status" value="1"/>
</dbReference>
<dbReference type="PROSITE" id="PS00108">
    <property type="entry name" value="PROTEIN_KINASE_ST"/>
    <property type="match status" value="1"/>
</dbReference>
<dbReference type="Proteomes" id="UP001150062">
    <property type="component" value="Unassembled WGS sequence"/>
</dbReference>
<keyword evidence="3" id="KW-0812">Transmembrane</keyword>
<evidence type="ECO:0000259" key="6">
    <source>
        <dbReference type="PROSITE" id="PS50853"/>
    </source>
</evidence>
<dbReference type="SUPFAM" id="SSF49265">
    <property type="entry name" value="Fibronectin type III"/>
    <property type="match status" value="2"/>
</dbReference>
<dbReference type="InterPro" id="IPR009030">
    <property type="entry name" value="Growth_fac_rcpt_cys_sf"/>
</dbReference>
<feature type="domain" description="Fibronectin type-III" evidence="6">
    <location>
        <begin position="930"/>
        <end position="1021"/>
    </location>
</feature>
<feature type="signal peptide" evidence="4">
    <location>
        <begin position="1"/>
        <end position="23"/>
    </location>
</feature>
<dbReference type="PANTHER" id="PTHR46708">
    <property type="entry name" value="TENASCIN"/>
    <property type="match status" value="1"/>
</dbReference>
<evidence type="ECO:0000313" key="7">
    <source>
        <dbReference type="EMBL" id="KAJ6243900.1"/>
    </source>
</evidence>
<evidence type="ECO:0000256" key="1">
    <source>
        <dbReference type="ARBA" id="ARBA00022737"/>
    </source>
</evidence>
<organism evidence="7 8">
    <name type="scientific">Anaeramoeba flamelloides</name>
    <dbReference type="NCBI Taxonomy" id="1746091"/>
    <lineage>
        <taxon>Eukaryota</taxon>
        <taxon>Metamonada</taxon>
        <taxon>Anaeramoebidae</taxon>
        <taxon>Anaeramoeba</taxon>
    </lineage>
</organism>
<keyword evidence="3" id="KW-0472">Membrane</keyword>
<evidence type="ECO:0000259" key="5">
    <source>
        <dbReference type="PROSITE" id="PS50011"/>
    </source>
</evidence>
<keyword evidence="4" id="KW-0732">Signal</keyword>
<dbReference type="InterPro" id="IPR011641">
    <property type="entry name" value="Tyr-kin_ephrin_A/B_rcpt-like"/>
</dbReference>
<feature type="domain" description="Fibronectin type-III" evidence="6">
    <location>
        <begin position="833"/>
        <end position="929"/>
    </location>
</feature>
<name>A0ABQ8YH25_9EUKA</name>
<dbReference type="Gene3D" id="1.10.510.10">
    <property type="entry name" value="Transferase(Phosphotransferase) domain 1"/>
    <property type="match status" value="1"/>
</dbReference>
<dbReference type="SUPFAM" id="SSF56112">
    <property type="entry name" value="Protein kinase-like (PK-like)"/>
    <property type="match status" value="1"/>
</dbReference>
<keyword evidence="8" id="KW-1185">Reference proteome</keyword>
<dbReference type="InterPro" id="IPR011009">
    <property type="entry name" value="Kinase-like_dom_sf"/>
</dbReference>
<feature type="compositionally biased region" description="Acidic residues" evidence="2">
    <location>
        <begin position="1246"/>
        <end position="1256"/>
    </location>
</feature>
<dbReference type="GO" id="GO:0016301">
    <property type="term" value="F:kinase activity"/>
    <property type="evidence" value="ECO:0007669"/>
    <property type="project" value="UniProtKB-KW"/>
</dbReference>
<sequence length="1473" mass="168859">MISTNYLLFLFFLQAIFFSNVLSQSINQKPHFSKTSFLIRGNAEENKNYHDLKVQHPRIREDGSIINKSPPQQQISSQAISSTKDFKPISDQKTTSKKTSKRKYQNNQEKDKNIDIIVDPLIYSSYFAGSNHDYINSFSVGASTDSYTFVLVGQTNSKDFPKKNQISNVAPPIRDLDYITFITRFDSNGNIIFSTYFGGSSEKKKGSSYVNISPQFSFRDSNGRFWISGDTNTPDIPLTKNALQTELFNINTAGFILSLNNDGNSILYSSLIGSENNTYTSLTHVQCLIIDNDEYLIIGGSTNCSTKIYKNELQSKDPSTYFMYLYLGILHIHPTNTELNFGTVFGGSGKEVLNSLVCFQEVGGNYSIWATGKTNSTDFFKNYKKQLNPGVNPIIKNFTGNENMGFFLKIIFHLKDESIDVLPRLTAASFIGDRYNDEALWIQHDLTKVVDGKYEGDIYISGYTRNFDTFPNDPIKPTWMTYTENNGRTQVGFLIAVNQEGTNFTLSFLTGCVDSTTQLFYNFPHHDHSSFLSGYSNCTAESLGLTNDIWNEISPNNDSLKDFNLKFFMINVNLTRLTEGSHFWDYGDVIYYSSFVDGIDNYDILNNNPLVKTDLSGNFYSIFNIFTEKPYKNQFWTDNAFMVETVGETSVIMRVYGGFSCNPGSMKTENDLCISCSQGQYSNVTNSEECILCDSGYYQDETGSTSCKKCPNDTISQKGQTKCVSKEAPAQVSLFHKNVTYQSILVCWQYTEKQYDYQLSIDRPVGLELLFIVKDPEQIIIDNQEYFSFNLSGLMSNSRYYLMLRVKESGSNYFSSWSSELIVTTLGIPNRIHKQDVSCTGKEPYSIHLEWVPSPNDTSEPHGYEIEYRVKDNNNKTNERYKVSSVKQEITLIQLEPDSEYEIKIIPINDAGSGFASISKICATYSKIPSIVNLLNISSERDSLTFSWLDPDCNGKKIDFYTIRYRQYLSDDLLTDNIHLVNQYTLTGLQSNTKYEITIVAHNDIGFSNDNYLQLTTLNNFLSYRWQIITFSIGGFCFLLILIFFFLWGTKKRRARYNKKVKIKSLIKSLQNKFNSRFAMELFCNQDTVTFEIIKKKNLLKTISQDIQLNHLIYFDNNCVIHSPELKNGLAFCKIASLLEVEIHQKLWNHFSKNPLGVPVIQYLCSMNLPNIKYNKKDNIGINENEGGDGVGNEFEKQNLYTNLQNINSEYNDYKPISKKIYINKNKNKNKNKDKNKNKNKNKFGDDDDDDDDDVGNDQTHKFGSLQLLVLEYHPVTLHDFNIERQKIKMQFSLKEKTWILFNLISSLKVIHSQSIIHRDIKPQNILIGTDGYLRISDFSSAIIIPKGKNYIRSNFVGTQNFFDPETINTQDNSLSIITYKYQKSHDIYSLGKTLLSFSWDKDDLSFGNDLDSIPEFEQPLLKTELNLKNSFSNDDPEYLFKETIRKCLLPINERIGVNEIFNFVKKNFKKFK</sequence>
<evidence type="ECO:0000313" key="8">
    <source>
        <dbReference type="Proteomes" id="UP001150062"/>
    </source>
</evidence>
<dbReference type="InterPro" id="IPR008271">
    <property type="entry name" value="Ser/Thr_kinase_AS"/>
</dbReference>
<dbReference type="PANTHER" id="PTHR46708:SF2">
    <property type="entry name" value="FIBRONECTIN TYPE-III DOMAIN-CONTAINING PROTEIN"/>
    <property type="match status" value="1"/>
</dbReference>
<keyword evidence="7" id="KW-0418">Kinase</keyword>
<dbReference type="SMART" id="SM01411">
    <property type="entry name" value="Ephrin_rec_like"/>
    <property type="match status" value="1"/>
</dbReference>
<gene>
    <name evidence="7" type="ORF">M0813_21689</name>
</gene>
<dbReference type="SMART" id="SM00060">
    <property type="entry name" value="FN3"/>
    <property type="match status" value="2"/>
</dbReference>
<feature type="chain" id="PRO_5047052750" evidence="4">
    <location>
        <begin position="24"/>
        <end position="1473"/>
    </location>
</feature>
<dbReference type="CDD" id="cd00180">
    <property type="entry name" value="PKc"/>
    <property type="match status" value="1"/>
</dbReference>
<dbReference type="Gene3D" id="2.60.40.10">
    <property type="entry name" value="Immunoglobulins"/>
    <property type="match status" value="2"/>
</dbReference>
<dbReference type="PROSITE" id="PS50853">
    <property type="entry name" value="FN3"/>
    <property type="match status" value="2"/>
</dbReference>
<dbReference type="InterPro" id="IPR036116">
    <property type="entry name" value="FN3_sf"/>
</dbReference>
<dbReference type="EMBL" id="JAOAOG010000167">
    <property type="protein sequence ID" value="KAJ6243900.1"/>
    <property type="molecule type" value="Genomic_DNA"/>
</dbReference>
<feature type="transmembrane region" description="Helical" evidence="3">
    <location>
        <begin position="1026"/>
        <end position="1049"/>
    </location>
</feature>
<dbReference type="SMART" id="SM00220">
    <property type="entry name" value="S_TKc"/>
    <property type="match status" value="1"/>
</dbReference>
<feature type="compositionally biased region" description="Basic residues" evidence="2">
    <location>
        <begin position="95"/>
        <end position="104"/>
    </location>
</feature>
<reference evidence="7" key="1">
    <citation type="submission" date="2022-08" db="EMBL/GenBank/DDBJ databases">
        <title>Novel sulfate-reducing endosymbionts in the free-living metamonad Anaeramoeba.</title>
        <authorList>
            <person name="Jerlstrom-Hultqvist J."/>
            <person name="Cepicka I."/>
            <person name="Gallot-Lavallee L."/>
            <person name="Salas-Leiva D."/>
            <person name="Curtis B.A."/>
            <person name="Zahonova K."/>
            <person name="Pipaliya S."/>
            <person name="Dacks J."/>
            <person name="Roger A.J."/>
        </authorList>
    </citation>
    <scope>NUCLEOTIDE SEQUENCE</scope>
    <source>
        <strain evidence="7">Schooner1</strain>
    </source>
</reference>
<dbReference type="SUPFAM" id="SSF57184">
    <property type="entry name" value="Growth factor receptor domain"/>
    <property type="match status" value="1"/>
</dbReference>
<keyword evidence="7" id="KW-0808">Transferase</keyword>
<dbReference type="PROSITE" id="PS50011">
    <property type="entry name" value="PROTEIN_KINASE_DOM"/>
    <property type="match status" value="1"/>
</dbReference>
<dbReference type="Gene3D" id="2.10.50.10">
    <property type="entry name" value="Tumor Necrosis Factor Receptor, subunit A, domain 2"/>
    <property type="match status" value="1"/>
</dbReference>